<proteinExistence type="predicted"/>
<dbReference type="RefSeq" id="WP_039494220.1">
    <property type="nucleotide sequence ID" value="NZ_CBCSDF010000019.1"/>
</dbReference>
<keyword evidence="4" id="KW-1133">Transmembrane helix</keyword>
<evidence type="ECO:0000256" key="6">
    <source>
        <dbReference type="ARBA" id="ARBA00023136"/>
    </source>
</evidence>
<evidence type="ECO:0000313" key="9">
    <source>
        <dbReference type="EMBL" id="WOX29188.1"/>
    </source>
</evidence>
<accession>A0A8I2KN50</accession>
<sequence>MISHQHRCIFVHIPKVAGQSIESAFLNELSLTWEERAPLLLKKNSNPKKGPPRLAHLTASEYVQLGYITPEQFHDYYKFSFVRNPWSRLVSEYTYKQHPFSFKHFVLDYLPSCDSDDYQNHIGNLRHLVPQHCFLYEGNDCLVDTVGKFENLMNDFETISQRVFGHVVDLPYRNKTTKRHPLLEKLIGKKVKPSYQSYFDNETTEFVADFYKRDIELFKYQFE</sequence>
<keyword evidence="6" id="KW-0472">Membrane</keyword>
<dbReference type="InterPro" id="IPR005331">
    <property type="entry name" value="Sulfotransferase"/>
</dbReference>
<evidence type="ECO:0000256" key="7">
    <source>
        <dbReference type="ARBA" id="ARBA00023180"/>
    </source>
</evidence>
<dbReference type="PANTHER" id="PTHR12137:SF54">
    <property type="entry name" value="CARBOHYDRATE SULFOTRANSFERASE"/>
    <property type="match status" value="1"/>
</dbReference>
<dbReference type="Pfam" id="PF03567">
    <property type="entry name" value="Sulfotransfer_2"/>
    <property type="match status" value="1"/>
</dbReference>
<evidence type="ECO:0000313" key="11">
    <source>
        <dbReference type="Proteomes" id="UP001304419"/>
    </source>
</evidence>
<dbReference type="GO" id="GO:0016020">
    <property type="term" value="C:membrane"/>
    <property type="evidence" value="ECO:0007669"/>
    <property type="project" value="InterPro"/>
</dbReference>
<comment type="subcellular location">
    <subcellularLocation>
        <location evidence="1">Golgi apparatus membrane</location>
        <topology evidence="1">Single-pass type II membrane protein</topology>
    </subcellularLocation>
</comment>
<keyword evidence="3" id="KW-0812">Transmembrane</keyword>
<name>A0A8I2KN50_9GAMM</name>
<dbReference type="PANTHER" id="PTHR12137">
    <property type="entry name" value="CARBOHYDRATE SULFOTRANSFERASE"/>
    <property type="match status" value="1"/>
</dbReference>
<evidence type="ECO:0000313" key="8">
    <source>
        <dbReference type="EMBL" id="NLR23434.1"/>
    </source>
</evidence>
<keyword evidence="11" id="KW-1185">Reference proteome</keyword>
<evidence type="ECO:0000313" key="10">
    <source>
        <dbReference type="Proteomes" id="UP000646877"/>
    </source>
</evidence>
<evidence type="ECO:0000256" key="1">
    <source>
        <dbReference type="ARBA" id="ARBA00004323"/>
    </source>
</evidence>
<dbReference type="Proteomes" id="UP001304419">
    <property type="component" value="Chromosome 1"/>
</dbReference>
<dbReference type="EMBL" id="CP137578">
    <property type="protein sequence ID" value="WOX29188.1"/>
    <property type="molecule type" value="Genomic_DNA"/>
</dbReference>
<dbReference type="EMBL" id="WEIA01000015">
    <property type="protein sequence ID" value="NLR23434.1"/>
    <property type="molecule type" value="Genomic_DNA"/>
</dbReference>
<dbReference type="Proteomes" id="UP000646877">
    <property type="component" value="Unassembled WGS sequence"/>
</dbReference>
<reference evidence="8" key="1">
    <citation type="submission" date="2019-10" db="EMBL/GenBank/DDBJ databases">
        <authorList>
            <person name="Paulsen S."/>
        </authorList>
    </citation>
    <scope>NUCLEOTIDE SEQUENCE</scope>
    <source>
        <strain evidence="8">LMG 19692</strain>
    </source>
</reference>
<gene>
    <name evidence="8" type="ORF">F9Y85_19370</name>
    <name evidence="9" type="ORF">R5H13_02645</name>
</gene>
<dbReference type="SUPFAM" id="SSF52540">
    <property type="entry name" value="P-loop containing nucleoside triphosphate hydrolases"/>
    <property type="match status" value="1"/>
</dbReference>
<organism evidence="8 10">
    <name type="scientific">Pseudoalteromonas maricaloris</name>
    <dbReference type="NCBI Taxonomy" id="184924"/>
    <lineage>
        <taxon>Bacteria</taxon>
        <taxon>Pseudomonadati</taxon>
        <taxon>Pseudomonadota</taxon>
        <taxon>Gammaproteobacteria</taxon>
        <taxon>Alteromonadales</taxon>
        <taxon>Pseudoalteromonadaceae</taxon>
        <taxon>Pseudoalteromonas</taxon>
    </lineage>
</organism>
<keyword evidence="2 8" id="KW-0808">Transferase</keyword>
<protein>
    <submittedName>
        <fullName evidence="9">Sulfotransferase family 2 domain-containing protein</fullName>
    </submittedName>
    <submittedName>
        <fullName evidence="8">Sulfotransferase family protein</fullName>
    </submittedName>
</protein>
<evidence type="ECO:0000256" key="2">
    <source>
        <dbReference type="ARBA" id="ARBA00022679"/>
    </source>
</evidence>
<keyword evidence="7" id="KW-0325">Glycoprotein</keyword>
<dbReference type="GO" id="GO:0008146">
    <property type="term" value="F:sulfotransferase activity"/>
    <property type="evidence" value="ECO:0007669"/>
    <property type="project" value="InterPro"/>
</dbReference>
<evidence type="ECO:0000256" key="3">
    <source>
        <dbReference type="ARBA" id="ARBA00022692"/>
    </source>
</evidence>
<evidence type="ECO:0000256" key="4">
    <source>
        <dbReference type="ARBA" id="ARBA00022989"/>
    </source>
</evidence>
<dbReference type="InterPro" id="IPR018011">
    <property type="entry name" value="Carb_sulfotrans_8-10"/>
</dbReference>
<dbReference type="GO" id="GO:0016051">
    <property type="term" value="P:carbohydrate biosynthetic process"/>
    <property type="evidence" value="ECO:0007669"/>
    <property type="project" value="InterPro"/>
</dbReference>
<dbReference type="InterPro" id="IPR027417">
    <property type="entry name" value="P-loop_NTPase"/>
</dbReference>
<keyword evidence="5" id="KW-0333">Golgi apparatus</keyword>
<reference evidence="9 11" key="2">
    <citation type="submission" date="2023-10" db="EMBL/GenBank/DDBJ databases">
        <title>To unveil natural product biosynthetic capacity in Pseudoalteromonas.</title>
        <authorList>
            <person name="Wang J."/>
        </authorList>
    </citation>
    <scope>NUCLEOTIDE SEQUENCE [LARGE SCALE GENOMIC DNA]</scope>
    <source>
        <strain evidence="9 11">DSM 15914</strain>
    </source>
</reference>
<evidence type="ECO:0000256" key="5">
    <source>
        <dbReference type="ARBA" id="ARBA00023034"/>
    </source>
</evidence>
<dbReference type="AlphaFoldDB" id="A0A8I2KN50"/>
<dbReference type="Gene3D" id="3.40.50.300">
    <property type="entry name" value="P-loop containing nucleotide triphosphate hydrolases"/>
    <property type="match status" value="1"/>
</dbReference>